<gene>
    <name evidence="6" type="ORF">FJ693_08590</name>
</gene>
<dbReference type="PROSITE" id="PS51891">
    <property type="entry name" value="CENP_V_GFA"/>
    <property type="match status" value="1"/>
</dbReference>
<evidence type="ECO:0000259" key="5">
    <source>
        <dbReference type="PROSITE" id="PS51891"/>
    </source>
</evidence>
<evidence type="ECO:0000313" key="7">
    <source>
        <dbReference type="Proteomes" id="UP000318693"/>
    </source>
</evidence>
<sequence>MAIRKSSCNCGKLSVTYEGPDPERISLCQCYECQKRTGTVLSAQARLPKEHVTIEGPSKTWTFPDDSGEPATFRSCDSGGATYHFCPACGSTVYWDIAIAPDFLGVGVGGFTDPTFPPPMISGFEAYGHAWAMNASALPMPHHQYDGTSHGGQRA</sequence>
<keyword evidence="2" id="KW-0479">Metal-binding</keyword>
<dbReference type="RefSeq" id="WP_143418116.1">
    <property type="nucleotide sequence ID" value="NZ_VJXR01000019.1"/>
</dbReference>
<protein>
    <submittedName>
        <fullName evidence="6">GFA family protein</fullName>
    </submittedName>
</protein>
<reference evidence="6 7" key="1">
    <citation type="submission" date="2019-07" db="EMBL/GenBank/DDBJ databases">
        <title>Georgenia wutianyii sp. nov. and Georgenia *** sp. nov. isolated from plateau pika (Ochotona curzoniae) in the Qinghai-Tibet plateau of China.</title>
        <authorList>
            <person name="Tian Z."/>
        </authorList>
    </citation>
    <scope>NUCLEOTIDE SEQUENCE [LARGE SCALE GENOMIC DNA]</scope>
    <source>
        <strain evidence="6 7">Z446</strain>
    </source>
</reference>
<accession>A0A552WS90</accession>
<evidence type="ECO:0000256" key="4">
    <source>
        <dbReference type="ARBA" id="ARBA00023239"/>
    </source>
</evidence>
<dbReference type="InterPro" id="IPR006913">
    <property type="entry name" value="CENP-V/GFA"/>
</dbReference>
<keyword evidence="4" id="KW-0456">Lyase</keyword>
<evidence type="ECO:0000256" key="2">
    <source>
        <dbReference type="ARBA" id="ARBA00022723"/>
    </source>
</evidence>
<keyword evidence="3" id="KW-0862">Zinc</keyword>
<dbReference type="Gene3D" id="3.90.1590.10">
    <property type="entry name" value="glutathione-dependent formaldehyde- activating enzyme (gfa)"/>
    <property type="match status" value="1"/>
</dbReference>
<dbReference type="InterPro" id="IPR011057">
    <property type="entry name" value="Mss4-like_sf"/>
</dbReference>
<dbReference type="GO" id="GO:0046872">
    <property type="term" value="F:metal ion binding"/>
    <property type="evidence" value="ECO:0007669"/>
    <property type="project" value="UniProtKB-KW"/>
</dbReference>
<feature type="domain" description="CENP-V/GFA" evidence="5">
    <location>
        <begin position="4"/>
        <end position="132"/>
    </location>
</feature>
<evidence type="ECO:0000256" key="1">
    <source>
        <dbReference type="ARBA" id="ARBA00005495"/>
    </source>
</evidence>
<dbReference type="EMBL" id="VJXR01000019">
    <property type="protein sequence ID" value="TRW45701.1"/>
    <property type="molecule type" value="Genomic_DNA"/>
</dbReference>
<dbReference type="AlphaFoldDB" id="A0A552WS90"/>
<dbReference type="Proteomes" id="UP000318693">
    <property type="component" value="Unassembled WGS sequence"/>
</dbReference>
<organism evidence="6 7">
    <name type="scientific">Georgenia yuyongxinii</name>
    <dbReference type="NCBI Taxonomy" id="2589797"/>
    <lineage>
        <taxon>Bacteria</taxon>
        <taxon>Bacillati</taxon>
        <taxon>Actinomycetota</taxon>
        <taxon>Actinomycetes</taxon>
        <taxon>Micrococcales</taxon>
        <taxon>Bogoriellaceae</taxon>
        <taxon>Georgenia</taxon>
    </lineage>
</organism>
<dbReference type="PANTHER" id="PTHR33337:SF40">
    <property type="entry name" value="CENP-V_GFA DOMAIN-CONTAINING PROTEIN-RELATED"/>
    <property type="match status" value="1"/>
</dbReference>
<dbReference type="SUPFAM" id="SSF51316">
    <property type="entry name" value="Mss4-like"/>
    <property type="match status" value="1"/>
</dbReference>
<evidence type="ECO:0000313" key="6">
    <source>
        <dbReference type="EMBL" id="TRW45701.1"/>
    </source>
</evidence>
<comment type="similarity">
    <text evidence="1">Belongs to the Gfa family.</text>
</comment>
<dbReference type="PANTHER" id="PTHR33337">
    <property type="entry name" value="GFA DOMAIN-CONTAINING PROTEIN"/>
    <property type="match status" value="1"/>
</dbReference>
<name>A0A552WS90_9MICO</name>
<proteinExistence type="inferred from homology"/>
<comment type="caution">
    <text evidence="6">The sequence shown here is derived from an EMBL/GenBank/DDBJ whole genome shotgun (WGS) entry which is preliminary data.</text>
</comment>
<evidence type="ECO:0000256" key="3">
    <source>
        <dbReference type="ARBA" id="ARBA00022833"/>
    </source>
</evidence>
<keyword evidence="7" id="KW-1185">Reference proteome</keyword>
<dbReference type="GO" id="GO:0016846">
    <property type="term" value="F:carbon-sulfur lyase activity"/>
    <property type="evidence" value="ECO:0007669"/>
    <property type="project" value="InterPro"/>
</dbReference>
<dbReference type="Pfam" id="PF04828">
    <property type="entry name" value="GFA"/>
    <property type="match status" value="1"/>
</dbReference>